<comment type="caution">
    <text evidence="2">The sequence shown here is derived from an EMBL/GenBank/DDBJ whole genome shotgun (WGS) entry which is preliminary data.</text>
</comment>
<evidence type="ECO:0000313" key="3">
    <source>
        <dbReference type="Proteomes" id="UP000734854"/>
    </source>
</evidence>
<sequence length="117" mass="12638">MERSPPSPVDWAAPLVAEGRFQELWDPLAALEGKREEEAAKAVAEVAADAWRKPSMAEVVATLKAADSRVVPRLRRLAGWGPSRREDRSPGPGKASVRRGEVVAIPISFSPDDVAIT</sequence>
<accession>A0A8J5IIJ5</accession>
<feature type="region of interest" description="Disordered" evidence="1">
    <location>
        <begin position="79"/>
        <end position="98"/>
    </location>
</feature>
<organism evidence="2 3">
    <name type="scientific">Zingiber officinale</name>
    <name type="common">Ginger</name>
    <name type="synonym">Amomum zingiber</name>
    <dbReference type="NCBI Taxonomy" id="94328"/>
    <lineage>
        <taxon>Eukaryota</taxon>
        <taxon>Viridiplantae</taxon>
        <taxon>Streptophyta</taxon>
        <taxon>Embryophyta</taxon>
        <taxon>Tracheophyta</taxon>
        <taxon>Spermatophyta</taxon>
        <taxon>Magnoliopsida</taxon>
        <taxon>Liliopsida</taxon>
        <taxon>Zingiberales</taxon>
        <taxon>Zingiberaceae</taxon>
        <taxon>Zingiber</taxon>
    </lineage>
</organism>
<evidence type="ECO:0000256" key="1">
    <source>
        <dbReference type="SAM" id="MobiDB-lite"/>
    </source>
</evidence>
<dbReference type="EMBL" id="JACMSC010000002">
    <property type="protein sequence ID" value="KAG6534739.1"/>
    <property type="molecule type" value="Genomic_DNA"/>
</dbReference>
<dbReference type="Proteomes" id="UP000734854">
    <property type="component" value="Unassembled WGS sequence"/>
</dbReference>
<keyword evidence="3" id="KW-1185">Reference proteome</keyword>
<reference evidence="2 3" key="1">
    <citation type="submission" date="2020-08" db="EMBL/GenBank/DDBJ databases">
        <title>Plant Genome Project.</title>
        <authorList>
            <person name="Zhang R.-G."/>
        </authorList>
    </citation>
    <scope>NUCLEOTIDE SEQUENCE [LARGE SCALE GENOMIC DNA]</scope>
    <source>
        <tissue evidence="2">Rhizome</tissue>
    </source>
</reference>
<proteinExistence type="predicted"/>
<dbReference type="AlphaFoldDB" id="A0A8J5IIJ5"/>
<protein>
    <submittedName>
        <fullName evidence="2">Uncharacterized protein</fullName>
    </submittedName>
</protein>
<gene>
    <name evidence="2" type="ORF">ZIOFF_008642</name>
</gene>
<name>A0A8J5IIJ5_ZINOF</name>
<evidence type="ECO:0000313" key="2">
    <source>
        <dbReference type="EMBL" id="KAG6534739.1"/>
    </source>
</evidence>